<dbReference type="InterPro" id="IPR001179">
    <property type="entry name" value="PPIase_FKBP_dom"/>
</dbReference>
<keyword evidence="9" id="KW-1185">Reference proteome</keyword>
<keyword evidence="3 5" id="KW-0697">Rotamase</keyword>
<dbReference type="Proteomes" id="UP001199816">
    <property type="component" value="Unassembled WGS sequence"/>
</dbReference>
<dbReference type="Gene3D" id="3.10.50.40">
    <property type="match status" value="1"/>
</dbReference>
<comment type="catalytic activity">
    <reaction evidence="1 5 6">
        <text>[protein]-peptidylproline (omega=180) = [protein]-peptidylproline (omega=0)</text>
        <dbReference type="Rhea" id="RHEA:16237"/>
        <dbReference type="Rhea" id="RHEA-COMP:10747"/>
        <dbReference type="Rhea" id="RHEA-COMP:10748"/>
        <dbReference type="ChEBI" id="CHEBI:83833"/>
        <dbReference type="ChEBI" id="CHEBI:83834"/>
        <dbReference type="EC" id="5.2.1.8"/>
    </reaction>
</comment>
<protein>
    <recommendedName>
        <fullName evidence="6">Peptidyl-prolyl cis-trans isomerase</fullName>
        <ecNumber evidence="6">5.2.1.8</ecNumber>
    </recommendedName>
</protein>
<evidence type="ECO:0000256" key="6">
    <source>
        <dbReference type="RuleBase" id="RU003915"/>
    </source>
</evidence>
<dbReference type="GO" id="GO:0003755">
    <property type="term" value="F:peptidyl-prolyl cis-trans isomerase activity"/>
    <property type="evidence" value="ECO:0007669"/>
    <property type="project" value="UniProtKB-EC"/>
</dbReference>
<accession>A0ABS8PYP3</accession>
<comment type="similarity">
    <text evidence="2 6">Belongs to the FKBP-type PPIase family.</text>
</comment>
<evidence type="ECO:0000313" key="8">
    <source>
        <dbReference type="EMBL" id="MCD2426194.1"/>
    </source>
</evidence>
<comment type="caution">
    <text evidence="8">The sequence shown here is derived from an EMBL/GenBank/DDBJ whole genome shotgun (WGS) entry which is preliminary data.</text>
</comment>
<evidence type="ECO:0000259" key="7">
    <source>
        <dbReference type="PROSITE" id="PS50059"/>
    </source>
</evidence>
<dbReference type="PANTHER" id="PTHR43811:SF19">
    <property type="entry name" value="39 KDA FK506-BINDING NUCLEAR PROTEIN"/>
    <property type="match status" value="1"/>
</dbReference>
<dbReference type="Pfam" id="PF00254">
    <property type="entry name" value="FKBP_C"/>
    <property type="match status" value="1"/>
</dbReference>
<organism evidence="8 9">
    <name type="scientific">Niabella pedocola</name>
    <dbReference type="NCBI Taxonomy" id="1752077"/>
    <lineage>
        <taxon>Bacteria</taxon>
        <taxon>Pseudomonadati</taxon>
        <taxon>Bacteroidota</taxon>
        <taxon>Chitinophagia</taxon>
        <taxon>Chitinophagales</taxon>
        <taxon>Chitinophagaceae</taxon>
        <taxon>Niabella</taxon>
    </lineage>
</organism>
<evidence type="ECO:0000256" key="1">
    <source>
        <dbReference type="ARBA" id="ARBA00000971"/>
    </source>
</evidence>
<sequence length="166" mass="17629">MKKIYGLALIGCVAMIGCLKNDDVKQCTPKTVESEKTAMTKFATDSAISVTTDPSGIMYEVIDPGTGAIPSGSSTVTAKYIGRLLNGRGFDSSYVRDPNGTSFPLNGVIAGWQLGIPKIKEGGKVKLIIPSSLAYGCTGARNPYTGEITIPPDQPLYFYVELVKAQ</sequence>
<evidence type="ECO:0000313" key="9">
    <source>
        <dbReference type="Proteomes" id="UP001199816"/>
    </source>
</evidence>
<dbReference type="SUPFAM" id="SSF54534">
    <property type="entry name" value="FKBP-like"/>
    <property type="match status" value="1"/>
</dbReference>
<gene>
    <name evidence="8" type="ORF">LQ567_25640</name>
</gene>
<feature type="domain" description="PPIase FKBP-type" evidence="7">
    <location>
        <begin position="73"/>
        <end position="166"/>
    </location>
</feature>
<evidence type="ECO:0000256" key="3">
    <source>
        <dbReference type="ARBA" id="ARBA00023110"/>
    </source>
</evidence>
<evidence type="ECO:0000256" key="2">
    <source>
        <dbReference type="ARBA" id="ARBA00006577"/>
    </source>
</evidence>
<dbReference type="InterPro" id="IPR046357">
    <property type="entry name" value="PPIase_dom_sf"/>
</dbReference>
<dbReference type="PROSITE" id="PS51257">
    <property type="entry name" value="PROKAR_LIPOPROTEIN"/>
    <property type="match status" value="1"/>
</dbReference>
<name>A0ABS8PYP3_9BACT</name>
<proteinExistence type="inferred from homology"/>
<dbReference type="EMBL" id="JAJNEC010000008">
    <property type="protein sequence ID" value="MCD2426194.1"/>
    <property type="molecule type" value="Genomic_DNA"/>
</dbReference>
<dbReference type="EC" id="5.2.1.8" evidence="6"/>
<evidence type="ECO:0000256" key="4">
    <source>
        <dbReference type="ARBA" id="ARBA00023235"/>
    </source>
</evidence>
<evidence type="ECO:0000256" key="5">
    <source>
        <dbReference type="PROSITE-ProRule" id="PRU00277"/>
    </source>
</evidence>
<keyword evidence="4 5" id="KW-0413">Isomerase</keyword>
<reference evidence="8 9" key="1">
    <citation type="submission" date="2021-11" db="EMBL/GenBank/DDBJ databases">
        <title>Genomic of Niabella pedocola.</title>
        <authorList>
            <person name="Wu T."/>
        </authorList>
    </citation>
    <scope>NUCLEOTIDE SEQUENCE [LARGE SCALE GENOMIC DNA]</scope>
    <source>
        <strain evidence="8 9">JCM 31011</strain>
    </source>
</reference>
<dbReference type="PANTHER" id="PTHR43811">
    <property type="entry name" value="FKBP-TYPE PEPTIDYL-PROLYL CIS-TRANS ISOMERASE FKPA"/>
    <property type="match status" value="1"/>
</dbReference>
<dbReference type="PROSITE" id="PS50059">
    <property type="entry name" value="FKBP_PPIASE"/>
    <property type="match status" value="1"/>
</dbReference>
<dbReference type="RefSeq" id="WP_231008782.1">
    <property type="nucleotide sequence ID" value="NZ_JAJNEC010000008.1"/>
</dbReference>